<dbReference type="PANTHER" id="PTHR43706">
    <property type="entry name" value="NADH DEHYDROGENASE"/>
    <property type="match status" value="1"/>
</dbReference>
<evidence type="ECO:0000256" key="7">
    <source>
        <dbReference type="ARBA" id="ARBA00047599"/>
    </source>
</evidence>
<comment type="catalytic activity">
    <reaction evidence="7">
        <text>a quinone + NADH + H(+) = a quinol + NAD(+)</text>
        <dbReference type="Rhea" id="RHEA:46160"/>
        <dbReference type="ChEBI" id="CHEBI:15378"/>
        <dbReference type="ChEBI" id="CHEBI:24646"/>
        <dbReference type="ChEBI" id="CHEBI:57540"/>
        <dbReference type="ChEBI" id="CHEBI:57945"/>
        <dbReference type="ChEBI" id="CHEBI:132124"/>
        <dbReference type="EC" id="1.6.5.9"/>
    </reaction>
</comment>
<dbReference type="PRINTS" id="PR00368">
    <property type="entry name" value="FADPNR"/>
</dbReference>
<reference evidence="10" key="1">
    <citation type="submission" date="2017-09" db="EMBL/GenBank/DDBJ databases">
        <title>Depth-based differentiation of microbial function through sediment-hosted aquifers and enrichment of novel symbionts in the deep terrestrial subsurface.</title>
        <authorList>
            <person name="Probst A.J."/>
            <person name="Ladd B."/>
            <person name="Jarett J.K."/>
            <person name="Geller-Mcgrath D.E."/>
            <person name="Sieber C.M.K."/>
            <person name="Emerson J.B."/>
            <person name="Anantharaman K."/>
            <person name="Thomas B.C."/>
            <person name="Malmstrom R."/>
            <person name="Stieglmeier M."/>
            <person name="Klingl A."/>
            <person name="Woyke T."/>
            <person name="Ryan C.M."/>
            <person name="Banfield J.F."/>
        </authorList>
    </citation>
    <scope>NUCLEOTIDE SEQUENCE [LARGE SCALE GENOMIC DNA]</scope>
</reference>
<dbReference type="AlphaFoldDB" id="A0A2M6W0R7"/>
<dbReference type="GO" id="GO:0050136">
    <property type="term" value="F:NADH dehydrogenase (quinone) (non-electrogenic) activity"/>
    <property type="evidence" value="ECO:0007669"/>
    <property type="project" value="UniProtKB-EC"/>
</dbReference>
<sequence>MTHKKKLTRIAIIGAGFGGVYALKALHKQFHNNPSVKLTLINKTNYFLFTPLLHEAATGGIQADNIVEPLRKVFHCCNINIIIDTVTKVSFETQTLHLDQQRDIPYDYLIMAPGAKTNFFGTPGADTHAFTLKTLDDANTLRRRFIHIVEQAEHMKRSPERTALLHIAIIGGGATGVELAAEAAEFFFESMKRYYKKELLEDV</sequence>
<protein>
    <recommendedName>
        <fullName evidence="2">NADH:ubiquinone reductase (non-electrogenic)</fullName>
        <ecNumber evidence="2">1.6.5.9</ecNumber>
    </recommendedName>
</protein>
<keyword evidence="3" id="KW-0285">Flavoprotein</keyword>
<evidence type="ECO:0000256" key="6">
    <source>
        <dbReference type="ARBA" id="ARBA00023027"/>
    </source>
</evidence>
<dbReference type="InterPro" id="IPR023753">
    <property type="entry name" value="FAD/NAD-binding_dom"/>
</dbReference>
<evidence type="ECO:0000256" key="3">
    <source>
        <dbReference type="ARBA" id="ARBA00022630"/>
    </source>
</evidence>
<keyword evidence="4" id="KW-0274">FAD</keyword>
<feature type="domain" description="FAD/NAD(P)-binding" evidence="8">
    <location>
        <begin position="9"/>
        <end position="186"/>
    </location>
</feature>
<gene>
    <name evidence="9" type="ORF">COU33_03465</name>
</gene>
<dbReference type="InterPro" id="IPR045024">
    <property type="entry name" value="NDH-2"/>
</dbReference>
<proteinExistence type="inferred from homology"/>
<comment type="caution">
    <text evidence="9">The sequence shown here is derived from an EMBL/GenBank/DDBJ whole genome shotgun (WGS) entry which is preliminary data.</text>
</comment>
<organism evidence="9 10">
    <name type="scientific">Candidatus Magasanikbacteria bacterium CG10_big_fil_rev_8_21_14_0_10_43_6</name>
    <dbReference type="NCBI Taxonomy" id="1974650"/>
    <lineage>
        <taxon>Bacteria</taxon>
        <taxon>Candidatus Magasanikiibacteriota</taxon>
    </lineage>
</organism>
<evidence type="ECO:0000256" key="4">
    <source>
        <dbReference type="ARBA" id="ARBA00022827"/>
    </source>
</evidence>
<evidence type="ECO:0000256" key="2">
    <source>
        <dbReference type="ARBA" id="ARBA00012637"/>
    </source>
</evidence>
<dbReference type="Gene3D" id="3.50.50.100">
    <property type="match status" value="1"/>
</dbReference>
<keyword evidence="6" id="KW-0520">NAD</keyword>
<dbReference type="PANTHER" id="PTHR43706:SF47">
    <property type="entry name" value="EXTERNAL NADH-UBIQUINONE OXIDOREDUCTASE 1, MITOCHONDRIAL-RELATED"/>
    <property type="match status" value="1"/>
</dbReference>
<dbReference type="EMBL" id="PFBZ01000151">
    <property type="protein sequence ID" value="PIT86386.1"/>
    <property type="molecule type" value="Genomic_DNA"/>
</dbReference>
<comment type="similarity">
    <text evidence="1">Belongs to the NADH dehydrogenase family.</text>
</comment>
<keyword evidence="5" id="KW-0560">Oxidoreductase</keyword>
<dbReference type="EC" id="1.6.5.9" evidence="2"/>
<evidence type="ECO:0000313" key="10">
    <source>
        <dbReference type="Proteomes" id="UP000229362"/>
    </source>
</evidence>
<dbReference type="Pfam" id="PF07992">
    <property type="entry name" value="Pyr_redox_2"/>
    <property type="match status" value="1"/>
</dbReference>
<evidence type="ECO:0000313" key="9">
    <source>
        <dbReference type="EMBL" id="PIT86386.1"/>
    </source>
</evidence>
<dbReference type="InterPro" id="IPR036188">
    <property type="entry name" value="FAD/NAD-bd_sf"/>
</dbReference>
<dbReference type="Proteomes" id="UP000229362">
    <property type="component" value="Unassembled WGS sequence"/>
</dbReference>
<feature type="non-terminal residue" evidence="9">
    <location>
        <position position="203"/>
    </location>
</feature>
<accession>A0A2M6W0R7</accession>
<evidence type="ECO:0000256" key="5">
    <source>
        <dbReference type="ARBA" id="ARBA00023002"/>
    </source>
</evidence>
<dbReference type="SUPFAM" id="SSF51905">
    <property type="entry name" value="FAD/NAD(P)-binding domain"/>
    <property type="match status" value="1"/>
</dbReference>
<name>A0A2M6W0R7_9BACT</name>
<evidence type="ECO:0000256" key="1">
    <source>
        <dbReference type="ARBA" id="ARBA00005272"/>
    </source>
</evidence>
<evidence type="ECO:0000259" key="8">
    <source>
        <dbReference type="Pfam" id="PF07992"/>
    </source>
</evidence>